<evidence type="ECO:0000313" key="9">
    <source>
        <dbReference type="Proteomes" id="UP000027135"/>
    </source>
</evidence>
<feature type="binding site" evidence="4">
    <location>
        <position position="79"/>
    </location>
    <ligand>
        <name>ATP</name>
        <dbReference type="ChEBI" id="CHEBI:30616"/>
    </ligand>
</feature>
<feature type="domain" description="Protein kinase" evidence="7">
    <location>
        <begin position="44"/>
        <end position="333"/>
    </location>
</feature>
<feature type="compositionally biased region" description="Low complexity" evidence="6">
    <location>
        <begin position="1"/>
        <end position="13"/>
    </location>
</feature>
<dbReference type="AlphaFoldDB" id="A0A067QHJ1"/>
<feature type="compositionally biased region" description="Basic residues" evidence="6">
    <location>
        <begin position="465"/>
        <end position="474"/>
    </location>
</feature>
<name>A0A067QHJ1_ZOONE</name>
<dbReference type="Pfam" id="PF00069">
    <property type="entry name" value="Pkinase"/>
    <property type="match status" value="1"/>
</dbReference>
<evidence type="ECO:0000256" key="3">
    <source>
        <dbReference type="ARBA" id="ARBA00022840"/>
    </source>
</evidence>
<dbReference type="PROSITE" id="PS50011">
    <property type="entry name" value="PROTEIN_KINASE_DOM"/>
    <property type="match status" value="1"/>
</dbReference>
<dbReference type="GO" id="GO:0005524">
    <property type="term" value="F:ATP binding"/>
    <property type="evidence" value="ECO:0007669"/>
    <property type="project" value="UniProtKB-UniRule"/>
</dbReference>
<dbReference type="InterPro" id="IPR017441">
    <property type="entry name" value="Protein_kinase_ATP_BS"/>
</dbReference>
<keyword evidence="3 4" id="KW-0067">ATP-binding</keyword>
<dbReference type="CDD" id="cd14015">
    <property type="entry name" value="STKc_VRK"/>
    <property type="match status" value="1"/>
</dbReference>
<dbReference type="OMA" id="RETHDTH"/>
<dbReference type="PANTHER" id="PTHR11909">
    <property type="entry name" value="CASEIN KINASE-RELATED"/>
    <property type="match status" value="1"/>
</dbReference>
<dbReference type="GO" id="GO:0004674">
    <property type="term" value="F:protein serine/threonine kinase activity"/>
    <property type="evidence" value="ECO:0007669"/>
    <property type="project" value="UniProtKB-KW"/>
</dbReference>
<keyword evidence="2 4" id="KW-0547">Nucleotide-binding</keyword>
<evidence type="ECO:0000256" key="4">
    <source>
        <dbReference type="PROSITE-ProRule" id="PRU10141"/>
    </source>
</evidence>
<dbReference type="EMBL" id="KK853628">
    <property type="protein sequence ID" value="KDR03819.1"/>
    <property type="molecule type" value="Genomic_DNA"/>
</dbReference>
<dbReference type="Proteomes" id="UP000027135">
    <property type="component" value="Unassembled WGS sequence"/>
</dbReference>
<dbReference type="InParanoid" id="A0A067QHJ1"/>
<evidence type="ECO:0000256" key="1">
    <source>
        <dbReference type="ARBA" id="ARBA00012513"/>
    </source>
</evidence>
<dbReference type="SMART" id="SM00220">
    <property type="entry name" value="S_TKc"/>
    <property type="match status" value="1"/>
</dbReference>
<feature type="region of interest" description="Disordered" evidence="6">
    <location>
        <begin position="449"/>
        <end position="474"/>
    </location>
</feature>
<evidence type="ECO:0000256" key="5">
    <source>
        <dbReference type="RuleBase" id="RU000304"/>
    </source>
</evidence>
<evidence type="ECO:0000259" key="7">
    <source>
        <dbReference type="PROSITE" id="PS50011"/>
    </source>
</evidence>
<feature type="compositionally biased region" description="Polar residues" evidence="6">
    <location>
        <begin position="358"/>
        <end position="375"/>
    </location>
</feature>
<organism evidence="8 9">
    <name type="scientific">Zootermopsis nevadensis</name>
    <name type="common">Dampwood termite</name>
    <dbReference type="NCBI Taxonomy" id="136037"/>
    <lineage>
        <taxon>Eukaryota</taxon>
        <taxon>Metazoa</taxon>
        <taxon>Ecdysozoa</taxon>
        <taxon>Arthropoda</taxon>
        <taxon>Hexapoda</taxon>
        <taxon>Insecta</taxon>
        <taxon>Pterygota</taxon>
        <taxon>Neoptera</taxon>
        <taxon>Polyneoptera</taxon>
        <taxon>Dictyoptera</taxon>
        <taxon>Blattodea</taxon>
        <taxon>Blattoidea</taxon>
        <taxon>Termitoidae</taxon>
        <taxon>Termopsidae</taxon>
        <taxon>Zootermopsis</taxon>
    </lineage>
</organism>
<dbReference type="STRING" id="136037.A0A067QHJ1"/>
<dbReference type="OrthoDB" id="2687620at2759"/>
<evidence type="ECO:0000313" key="8">
    <source>
        <dbReference type="EMBL" id="KDR03819.1"/>
    </source>
</evidence>
<dbReference type="InterPro" id="IPR008271">
    <property type="entry name" value="Ser/Thr_kinase_AS"/>
</dbReference>
<evidence type="ECO:0000256" key="2">
    <source>
        <dbReference type="ARBA" id="ARBA00022741"/>
    </source>
</evidence>
<dbReference type="InterPro" id="IPR011009">
    <property type="entry name" value="Kinase-like_dom_sf"/>
</dbReference>
<feature type="region of interest" description="Disordered" evidence="6">
    <location>
        <begin position="349"/>
        <end position="435"/>
    </location>
</feature>
<feature type="compositionally biased region" description="Basic and acidic residues" evidence="6">
    <location>
        <begin position="453"/>
        <end position="464"/>
    </location>
</feature>
<dbReference type="EC" id="2.7.11.1" evidence="1"/>
<dbReference type="InterPro" id="IPR050235">
    <property type="entry name" value="CK1_Ser-Thr_kinase"/>
</dbReference>
<gene>
    <name evidence="8" type="ORF">L798_04462</name>
</gene>
<dbReference type="eggNOG" id="KOG1164">
    <property type="taxonomic scope" value="Eukaryota"/>
</dbReference>
<proteinExistence type="inferred from homology"/>
<keyword evidence="8" id="KW-0418">Kinase</keyword>
<sequence>MSQKATKAAVVKKPAGKRKAANGYKLPDPIPLGEIIRNVRKKEWQIGPSIGAGGFGEIYAASDVSDSPRKKGTLPYVVKIEPHGNGPLFVEMHFYMKVAKPEQIEEWKKLKNLKSLGMPCYLGSGSHEYNGQKYRFIVMDRYGKDLWSLFIQNKRVFTIPTVLRVGLQIIDVLQYIHSKMYVHADIKGGNLLLGLKRGTENQVYLVDFGLASHYSQKEYKPDPKRAHNGTIEYTSRDAHVGVPTRRGDLEILAYNMLQWLASKLPWENNLSDPVHVHQQKTKYMDNIPELMKKCFPKTTPPAALVKYFEYVASLTYDQDPDYKWCQKLLETGLKDCKCSLEGKLDFSGKGTVKRGSPKKTNSTGPSCDGETNISDNKPLPRRKVNVTQKQNQAKQHKADISDSNSSAESDDDEVCNYKKKEKSSNANKKVKTKSVYGWRDCPSAIASNVNRAGEYKRKSNDKQHITKKQRKMNG</sequence>
<dbReference type="SUPFAM" id="SSF56112">
    <property type="entry name" value="Protein kinase-like (PK-like)"/>
    <property type="match status" value="1"/>
</dbReference>
<keyword evidence="9" id="KW-1185">Reference proteome</keyword>
<protein>
    <recommendedName>
        <fullName evidence="1">non-specific serine/threonine protein kinase</fullName>
        <ecNumber evidence="1">2.7.11.1</ecNumber>
    </recommendedName>
</protein>
<keyword evidence="8" id="KW-0808">Transferase</keyword>
<dbReference type="InterPro" id="IPR000719">
    <property type="entry name" value="Prot_kinase_dom"/>
</dbReference>
<keyword evidence="5" id="KW-0723">Serine/threonine-protein kinase</keyword>
<dbReference type="PROSITE" id="PS00108">
    <property type="entry name" value="PROTEIN_KINASE_ST"/>
    <property type="match status" value="1"/>
</dbReference>
<comment type="similarity">
    <text evidence="5">Belongs to the protein kinase superfamily.</text>
</comment>
<evidence type="ECO:0000256" key="6">
    <source>
        <dbReference type="SAM" id="MobiDB-lite"/>
    </source>
</evidence>
<dbReference type="PROSITE" id="PS00107">
    <property type="entry name" value="PROTEIN_KINASE_ATP"/>
    <property type="match status" value="1"/>
</dbReference>
<feature type="region of interest" description="Disordered" evidence="6">
    <location>
        <begin position="1"/>
        <end position="22"/>
    </location>
</feature>
<dbReference type="Gene3D" id="1.10.510.10">
    <property type="entry name" value="Transferase(Phosphotransferase) domain 1"/>
    <property type="match status" value="1"/>
</dbReference>
<reference evidence="8 9" key="1">
    <citation type="journal article" date="2014" name="Nat. Commun.">
        <title>Molecular traces of alternative social organization in a termite genome.</title>
        <authorList>
            <person name="Terrapon N."/>
            <person name="Li C."/>
            <person name="Robertson H.M."/>
            <person name="Ji L."/>
            <person name="Meng X."/>
            <person name="Booth W."/>
            <person name="Chen Z."/>
            <person name="Childers C.P."/>
            <person name="Glastad K.M."/>
            <person name="Gokhale K."/>
            <person name="Gowin J."/>
            <person name="Gronenberg W."/>
            <person name="Hermansen R.A."/>
            <person name="Hu H."/>
            <person name="Hunt B.G."/>
            <person name="Huylmans A.K."/>
            <person name="Khalil S.M."/>
            <person name="Mitchell R.D."/>
            <person name="Munoz-Torres M.C."/>
            <person name="Mustard J.A."/>
            <person name="Pan H."/>
            <person name="Reese J.T."/>
            <person name="Scharf M.E."/>
            <person name="Sun F."/>
            <person name="Vogel H."/>
            <person name="Xiao J."/>
            <person name="Yang W."/>
            <person name="Yang Z."/>
            <person name="Yang Z."/>
            <person name="Zhou J."/>
            <person name="Zhu J."/>
            <person name="Brent C.S."/>
            <person name="Elsik C.G."/>
            <person name="Goodisman M.A."/>
            <person name="Liberles D.A."/>
            <person name="Roe R.M."/>
            <person name="Vargo E.L."/>
            <person name="Vilcinskas A."/>
            <person name="Wang J."/>
            <person name="Bornberg-Bauer E."/>
            <person name="Korb J."/>
            <person name="Zhang G."/>
            <person name="Liebig J."/>
        </authorList>
    </citation>
    <scope>NUCLEOTIDE SEQUENCE [LARGE SCALE GENOMIC DNA]</scope>
    <source>
        <tissue evidence="8">Whole organism</tissue>
    </source>
</reference>
<dbReference type="FunCoup" id="A0A067QHJ1">
    <property type="interactions" value="1177"/>
</dbReference>
<accession>A0A067QHJ1</accession>